<dbReference type="RefSeq" id="WP_089401618.1">
    <property type="nucleotide sequence ID" value="NZ_FZOT01000026.1"/>
</dbReference>
<dbReference type="Proteomes" id="UP000198284">
    <property type="component" value="Unassembled WGS sequence"/>
</dbReference>
<protein>
    <submittedName>
        <fullName evidence="1">Uncharacterized protein</fullName>
    </submittedName>
</protein>
<name>A0A239LV16_9BURK</name>
<organism evidence="1 2">
    <name type="scientific">Noviherbaspirillum humi</name>
    <dbReference type="NCBI Taxonomy" id="1688639"/>
    <lineage>
        <taxon>Bacteria</taxon>
        <taxon>Pseudomonadati</taxon>
        <taxon>Pseudomonadota</taxon>
        <taxon>Betaproteobacteria</taxon>
        <taxon>Burkholderiales</taxon>
        <taxon>Oxalobacteraceae</taxon>
        <taxon>Noviherbaspirillum</taxon>
    </lineage>
</organism>
<accession>A0A239LV16</accession>
<dbReference type="AlphaFoldDB" id="A0A239LV16"/>
<gene>
    <name evidence="1" type="ORF">SAMN06265795_12630</name>
</gene>
<evidence type="ECO:0000313" key="1">
    <source>
        <dbReference type="EMBL" id="SNT33549.1"/>
    </source>
</evidence>
<evidence type="ECO:0000313" key="2">
    <source>
        <dbReference type="Proteomes" id="UP000198284"/>
    </source>
</evidence>
<reference evidence="1 2" key="1">
    <citation type="submission" date="2017-06" db="EMBL/GenBank/DDBJ databases">
        <authorList>
            <person name="Kim H.J."/>
            <person name="Triplett B.A."/>
        </authorList>
    </citation>
    <scope>NUCLEOTIDE SEQUENCE [LARGE SCALE GENOMIC DNA]</scope>
    <source>
        <strain evidence="1 2">U15</strain>
    </source>
</reference>
<keyword evidence="2" id="KW-1185">Reference proteome</keyword>
<sequence>MEVVVANEMRGLMSAIKNHLETRAADAFTAQDIYDILYEWPAMGKIGEIREALSLLIAGYEIEKLDTESGEKWIAL</sequence>
<proteinExistence type="predicted"/>
<dbReference type="EMBL" id="FZOT01000026">
    <property type="protein sequence ID" value="SNT33549.1"/>
    <property type="molecule type" value="Genomic_DNA"/>
</dbReference>